<gene>
    <name evidence="1" type="ORF">GKE73_16540</name>
</gene>
<dbReference type="Proteomes" id="UP000446658">
    <property type="component" value="Unassembled WGS sequence"/>
</dbReference>
<name>A0A844GFI6_9NEIS</name>
<keyword evidence="2" id="KW-1185">Reference proteome</keyword>
<dbReference type="AlphaFoldDB" id="A0A844GFI6"/>
<evidence type="ECO:0000313" key="2">
    <source>
        <dbReference type="Proteomes" id="UP000446658"/>
    </source>
</evidence>
<dbReference type="EMBL" id="WLYX01000001">
    <property type="protein sequence ID" value="MTD34041.1"/>
    <property type="molecule type" value="Genomic_DNA"/>
</dbReference>
<sequence>MRRRSSDNLSWIDFGALDISLGNQLQSQSGTAFTAGGTAPSYTLTPSPAITSYAANQRFNVTFPSAGTTGSNTININGLGNVSLKQYASDGTLIPVS</sequence>
<accession>A0A844GFI6</accession>
<reference evidence="1 2" key="1">
    <citation type="submission" date="2019-11" db="EMBL/GenBank/DDBJ databases">
        <title>Draft genome sequence of Paludibacterium sp. dN18-1.</title>
        <authorList>
            <person name="Im W.-T."/>
        </authorList>
    </citation>
    <scope>NUCLEOTIDE SEQUENCE [LARGE SCALE GENOMIC DNA]</scope>
    <source>
        <strain evidence="2">dN 18-1</strain>
    </source>
</reference>
<proteinExistence type="predicted"/>
<comment type="caution">
    <text evidence="1">The sequence shown here is derived from an EMBL/GenBank/DDBJ whole genome shotgun (WGS) entry which is preliminary data.</text>
</comment>
<evidence type="ECO:0000313" key="1">
    <source>
        <dbReference type="EMBL" id="MTD34041.1"/>
    </source>
</evidence>
<dbReference type="RefSeq" id="WP_230371229.1">
    <property type="nucleotide sequence ID" value="NZ_WLYX01000001.1"/>
</dbReference>
<organism evidence="1 2">
    <name type="scientific">Paludibacterium denitrificans</name>
    <dbReference type="NCBI Taxonomy" id="2675226"/>
    <lineage>
        <taxon>Bacteria</taxon>
        <taxon>Pseudomonadati</taxon>
        <taxon>Pseudomonadota</taxon>
        <taxon>Betaproteobacteria</taxon>
        <taxon>Neisseriales</taxon>
        <taxon>Chromobacteriaceae</taxon>
        <taxon>Paludibacterium</taxon>
    </lineage>
</organism>
<protein>
    <submittedName>
        <fullName evidence="1">Uncharacterized protein</fullName>
    </submittedName>
</protein>